<dbReference type="Pfam" id="PF13155">
    <property type="entry name" value="Toprim_2"/>
    <property type="match status" value="1"/>
</dbReference>
<feature type="region of interest" description="Disordered" evidence="1">
    <location>
        <begin position="685"/>
        <end position="707"/>
    </location>
</feature>
<sequence>MDHALTFQKIKEQVELPELLTYYGYTLKKGEDLGKGKWHVFEGDDTLVVFKGRGNDWMYFNSHDDRDKGSVIDWMKNRVNSGRIVGIEQQPGRNVWQTVNDHFRAYLNLPEDQRPKLELPPISETAPGEKFQSIYTKDCRPLENTTYLESRGITKSTIANPQFAGRILNQFHTVQKEGMPAKTFVNTAFPAYHEGRVVGLELKGEGYKGQAPESEFSRSLWLSKLPEGRPAASMVVTESALDALSYAQMHPAEKALYASTAGVLTQNKIFEMKRLLGEERICTVKAAFDNDTQGHHYDTRLLAGFASGQNPMKVVREHKHLLTVEVTATNPAGVQALTNHLKTYNDQTARQYGQQSGETNTQAVSQTLRDELISSTKLGPHTYQFHVPMNREALGAFNQGASQHLAFEHKVEIVKSQGKDWNQDLKEKQMQQVVKRELGAAAVDEDQYGFGMEYWKNDPMQGIGKIAAQHQAQAEARERGERLLVVEFRESRDQVSQLPILQENIEKAGLSIDHSINRPAGVTPGQPDKREIETELTLRYRLDSPHLPAISAALDALATNPKATVIEGRAEQVERRQLAVEQEEFRQQKRAEQQQIHPSESPSHDQARRVFIDAAAPLAQSLRENGGGLQAAYLQQVSKSLLRQPEIKAMDQENLAKVLTKIDQVPALKDSPSVGQLRQAMQVLNTPTKQAQAQTQQPERRRGPKLT</sequence>
<evidence type="ECO:0000256" key="1">
    <source>
        <dbReference type="SAM" id="MobiDB-lite"/>
    </source>
</evidence>
<gene>
    <name evidence="2" type="ORF">FDY95_24385</name>
</gene>
<dbReference type="OrthoDB" id="1032058at2"/>
<protein>
    <submittedName>
        <fullName evidence="2">Toprim domain-containing protein</fullName>
    </submittedName>
</protein>
<feature type="compositionally biased region" description="Low complexity" evidence="1">
    <location>
        <begin position="686"/>
        <end position="697"/>
    </location>
</feature>
<dbReference type="RefSeq" id="WP_138082070.1">
    <property type="nucleotide sequence ID" value="NZ_VAJM01000018.1"/>
</dbReference>
<proteinExistence type="predicted"/>
<evidence type="ECO:0000313" key="2">
    <source>
        <dbReference type="EMBL" id="TLM88503.1"/>
    </source>
</evidence>
<dbReference type="EMBL" id="VAJM01000018">
    <property type="protein sequence ID" value="TLM88503.1"/>
    <property type="molecule type" value="Genomic_DNA"/>
</dbReference>
<keyword evidence="3" id="KW-1185">Reference proteome</keyword>
<evidence type="ECO:0000313" key="3">
    <source>
        <dbReference type="Proteomes" id="UP000305517"/>
    </source>
</evidence>
<reference evidence="2 3" key="1">
    <citation type="submission" date="2019-05" db="EMBL/GenBank/DDBJ databases">
        <title>Hymenobacter edaphi sp. nov., isolated from abandoned arsenic-contaminated farmland soil.</title>
        <authorList>
            <person name="Nie L."/>
        </authorList>
    </citation>
    <scope>NUCLEOTIDE SEQUENCE [LARGE SCALE GENOMIC DNA]</scope>
    <source>
        <strain evidence="2 3">1-3-3-8</strain>
    </source>
</reference>
<accession>A0A5R8WIF3</accession>
<dbReference type="AlphaFoldDB" id="A0A5R8WIF3"/>
<comment type="caution">
    <text evidence="2">The sequence shown here is derived from an EMBL/GenBank/DDBJ whole genome shotgun (WGS) entry which is preliminary data.</text>
</comment>
<dbReference type="Proteomes" id="UP000305517">
    <property type="component" value="Unassembled WGS sequence"/>
</dbReference>
<name>A0A5R8WIF3_9BACT</name>
<feature type="region of interest" description="Disordered" evidence="1">
    <location>
        <begin position="584"/>
        <end position="605"/>
    </location>
</feature>
<organism evidence="2 3">
    <name type="scientific">Hymenobacter jeollabukensis</name>
    <dbReference type="NCBI Taxonomy" id="2025313"/>
    <lineage>
        <taxon>Bacteria</taxon>
        <taxon>Pseudomonadati</taxon>
        <taxon>Bacteroidota</taxon>
        <taxon>Cytophagia</taxon>
        <taxon>Cytophagales</taxon>
        <taxon>Hymenobacteraceae</taxon>
        <taxon>Hymenobacter</taxon>
    </lineage>
</organism>